<protein>
    <submittedName>
        <fullName evidence="11">Ras-like protein rasd</fullName>
    </submittedName>
</protein>
<evidence type="ECO:0000256" key="1">
    <source>
        <dbReference type="ARBA" id="ARBA00004193"/>
    </source>
</evidence>
<dbReference type="PRINTS" id="PR00449">
    <property type="entry name" value="RASTRNSFRMNG"/>
</dbReference>
<dbReference type="InterPro" id="IPR005225">
    <property type="entry name" value="Small_GTP-bd"/>
</dbReference>
<evidence type="ECO:0000256" key="6">
    <source>
        <dbReference type="ARBA" id="ARBA00023134"/>
    </source>
</evidence>
<dbReference type="SMART" id="SM00175">
    <property type="entry name" value="RAB"/>
    <property type="match status" value="1"/>
</dbReference>
<dbReference type="EMBL" id="JANTQA010000029">
    <property type="protein sequence ID" value="KAJ3441530.1"/>
    <property type="molecule type" value="Genomic_DNA"/>
</dbReference>
<dbReference type="AlphaFoldDB" id="A0AAV7ZJU5"/>
<feature type="compositionally biased region" description="Basic residues" evidence="10">
    <location>
        <begin position="178"/>
        <end position="188"/>
    </location>
</feature>
<comment type="subcellular location">
    <subcellularLocation>
        <location evidence="1">Cell membrane</location>
        <topology evidence="1">Lipid-anchor</topology>
    </subcellularLocation>
</comment>
<dbReference type="NCBIfam" id="TIGR00231">
    <property type="entry name" value="small_GTP"/>
    <property type="match status" value="1"/>
</dbReference>
<organism evidence="11 12">
    <name type="scientific">Anaeramoeba flamelloides</name>
    <dbReference type="NCBI Taxonomy" id="1746091"/>
    <lineage>
        <taxon>Eukaryota</taxon>
        <taxon>Metamonada</taxon>
        <taxon>Anaeramoebidae</taxon>
        <taxon>Anaeramoeba</taxon>
    </lineage>
</organism>
<evidence type="ECO:0000256" key="2">
    <source>
        <dbReference type="ARBA" id="ARBA00008344"/>
    </source>
</evidence>
<keyword evidence="6" id="KW-0342">GTP-binding</keyword>
<dbReference type="GO" id="GO:0005886">
    <property type="term" value="C:plasma membrane"/>
    <property type="evidence" value="ECO:0007669"/>
    <property type="project" value="UniProtKB-SubCell"/>
</dbReference>
<keyword evidence="3" id="KW-1003">Cell membrane</keyword>
<proteinExistence type="inferred from homology"/>
<evidence type="ECO:0000313" key="12">
    <source>
        <dbReference type="Proteomes" id="UP001146793"/>
    </source>
</evidence>
<name>A0AAV7ZJU5_9EUKA</name>
<dbReference type="InterPro" id="IPR027417">
    <property type="entry name" value="P-loop_NTPase"/>
</dbReference>
<comment type="caution">
    <text evidence="11">The sequence shown here is derived from an EMBL/GenBank/DDBJ whole genome shotgun (WGS) entry which is preliminary data.</text>
</comment>
<dbReference type="SUPFAM" id="SSF52540">
    <property type="entry name" value="P-loop containing nucleoside triphosphate hydrolases"/>
    <property type="match status" value="1"/>
</dbReference>
<dbReference type="SMART" id="SM00174">
    <property type="entry name" value="RHO"/>
    <property type="match status" value="1"/>
</dbReference>
<reference evidence="11" key="1">
    <citation type="submission" date="2022-08" db="EMBL/GenBank/DDBJ databases">
        <title>Novel sulphate-reducing endosymbionts in the free-living metamonad Anaeramoeba.</title>
        <authorList>
            <person name="Jerlstrom-Hultqvist J."/>
            <person name="Cepicka I."/>
            <person name="Gallot-Lavallee L."/>
            <person name="Salas-Leiva D."/>
            <person name="Curtis B.A."/>
            <person name="Zahonova K."/>
            <person name="Pipaliya S."/>
            <person name="Dacks J."/>
            <person name="Roger A.J."/>
        </authorList>
    </citation>
    <scope>NUCLEOTIDE SEQUENCE</scope>
    <source>
        <strain evidence="11">Busselton2</strain>
    </source>
</reference>
<dbReference type="GO" id="GO:0003924">
    <property type="term" value="F:GTPase activity"/>
    <property type="evidence" value="ECO:0007669"/>
    <property type="project" value="InterPro"/>
</dbReference>
<dbReference type="FunFam" id="3.40.50.300:FF:000080">
    <property type="entry name" value="Ras-like GTPase Ras1"/>
    <property type="match status" value="1"/>
</dbReference>
<evidence type="ECO:0000313" key="11">
    <source>
        <dbReference type="EMBL" id="KAJ3441530.1"/>
    </source>
</evidence>
<dbReference type="SMART" id="SM00173">
    <property type="entry name" value="RAS"/>
    <property type="match status" value="1"/>
</dbReference>
<keyword evidence="7" id="KW-0472">Membrane</keyword>
<sequence length="196" mass="22435">MTEYKIVVIGDSGVGKSALTIQLVQSHFVEEYDPTIEDSYRRQVVIDDEVSLLDVLDTAGSEEHSSMRDSYMRAGEGFLIVYSVTNRQSFQKIPSYLEEITQAKFITDIPVIIVGNKSDLENERQVHQGEGQDFAIKFNCCPFFESSAKERINVDEAFFEVVREIRKTKSRKDDFLRAKKTKSKKGKKSRDNCLLM</sequence>
<keyword evidence="9" id="KW-0636">Prenylation</keyword>
<evidence type="ECO:0000256" key="5">
    <source>
        <dbReference type="ARBA" id="ARBA00022741"/>
    </source>
</evidence>
<evidence type="ECO:0000256" key="10">
    <source>
        <dbReference type="SAM" id="MobiDB-lite"/>
    </source>
</evidence>
<keyword evidence="4" id="KW-0488">Methylation</keyword>
<dbReference type="Gene3D" id="3.40.50.300">
    <property type="entry name" value="P-loop containing nucleotide triphosphate hydrolases"/>
    <property type="match status" value="1"/>
</dbReference>
<dbReference type="PANTHER" id="PTHR24070">
    <property type="entry name" value="RAS, DI-RAS, AND RHEB FAMILY MEMBERS OF SMALL GTPASE SUPERFAMILY"/>
    <property type="match status" value="1"/>
</dbReference>
<dbReference type="PROSITE" id="PS51420">
    <property type="entry name" value="RHO"/>
    <property type="match status" value="1"/>
</dbReference>
<feature type="region of interest" description="Disordered" evidence="10">
    <location>
        <begin position="177"/>
        <end position="196"/>
    </location>
</feature>
<dbReference type="Pfam" id="PF00071">
    <property type="entry name" value="Ras"/>
    <property type="match status" value="1"/>
</dbReference>
<evidence type="ECO:0000256" key="9">
    <source>
        <dbReference type="ARBA" id="ARBA00023289"/>
    </source>
</evidence>
<dbReference type="Proteomes" id="UP001146793">
    <property type="component" value="Unassembled WGS sequence"/>
</dbReference>
<dbReference type="InterPro" id="IPR001806">
    <property type="entry name" value="Small_GTPase"/>
</dbReference>
<evidence type="ECO:0000256" key="3">
    <source>
        <dbReference type="ARBA" id="ARBA00022475"/>
    </source>
</evidence>
<comment type="similarity">
    <text evidence="2">Belongs to the small GTPase superfamily. Ras family.</text>
</comment>
<dbReference type="GO" id="GO:0007165">
    <property type="term" value="P:signal transduction"/>
    <property type="evidence" value="ECO:0007669"/>
    <property type="project" value="InterPro"/>
</dbReference>
<keyword evidence="5" id="KW-0547">Nucleotide-binding</keyword>
<dbReference type="PROSITE" id="PS51419">
    <property type="entry name" value="RAB"/>
    <property type="match status" value="1"/>
</dbReference>
<dbReference type="PROSITE" id="PS51421">
    <property type="entry name" value="RAS"/>
    <property type="match status" value="1"/>
</dbReference>
<accession>A0AAV7ZJU5</accession>
<evidence type="ECO:0000256" key="4">
    <source>
        <dbReference type="ARBA" id="ARBA00022481"/>
    </source>
</evidence>
<dbReference type="InterPro" id="IPR020849">
    <property type="entry name" value="Small_GTPase_Ras-type"/>
</dbReference>
<evidence type="ECO:0000256" key="8">
    <source>
        <dbReference type="ARBA" id="ARBA00023288"/>
    </source>
</evidence>
<dbReference type="GO" id="GO:0005525">
    <property type="term" value="F:GTP binding"/>
    <property type="evidence" value="ECO:0007669"/>
    <property type="project" value="UniProtKB-KW"/>
</dbReference>
<evidence type="ECO:0000256" key="7">
    <source>
        <dbReference type="ARBA" id="ARBA00023136"/>
    </source>
</evidence>
<keyword evidence="8" id="KW-0449">Lipoprotein</keyword>
<gene>
    <name evidence="11" type="ORF">M0812_13543</name>
</gene>